<feature type="transmembrane region" description="Helical" evidence="1">
    <location>
        <begin position="190"/>
        <end position="216"/>
    </location>
</feature>
<gene>
    <name evidence="2" type="ORF">KDA_51730</name>
</gene>
<dbReference type="RefSeq" id="WP_126629906.1">
    <property type="nucleotide sequence ID" value="NZ_BIFT01000002.1"/>
</dbReference>
<feature type="transmembrane region" description="Helical" evidence="1">
    <location>
        <begin position="31"/>
        <end position="51"/>
    </location>
</feature>
<evidence type="ECO:0000313" key="2">
    <source>
        <dbReference type="EMBL" id="GCE29689.1"/>
    </source>
</evidence>
<keyword evidence="1" id="KW-1133">Transmembrane helix</keyword>
<keyword evidence="1" id="KW-0812">Transmembrane</keyword>
<protein>
    <submittedName>
        <fullName evidence="2">Uncharacterized protein</fullName>
    </submittedName>
</protein>
<feature type="transmembrane region" description="Helical" evidence="1">
    <location>
        <begin position="114"/>
        <end position="131"/>
    </location>
</feature>
<dbReference type="AlphaFoldDB" id="A0A402BED8"/>
<evidence type="ECO:0000313" key="3">
    <source>
        <dbReference type="Proteomes" id="UP000287171"/>
    </source>
</evidence>
<feature type="transmembrane region" description="Helical" evidence="1">
    <location>
        <begin position="63"/>
        <end position="83"/>
    </location>
</feature>
<sequence>MAFYDDIDGEEEVLRNPIWSSFTLAKNNIEVLIAINLVWAITLLPVLVALGFGTWPLWLRLPLLGIGVVALAASSGVVFGLVAKICGGEPLTMGLLQETIRGCALDSIRRLAPLYGIFGAGFLVIGLTALTHISIVEILVQFVLLWLLFCSLYWGPLFADLPAATSWTLLSTSLRLILRSPAQSLRTAFIVLALVILGVVSLAGILLIVPVLVALIQTYQYRQLVAHHRNHFVIAG</sequence>
<proteinExistence type="predicted"/>
<feature type="transmembrane region" description="Helical" evidence="1">
    <location>
        <begin position="138"/>
        <end position="155"/>
    </location>
</feature>
<accession>A0A402BED8</accession>
<evidence type="ECO:0000256" key="1">
    <source>
        <dbReference type="SAM" id="Phobius"/>
    </source>
</evidence>
<dbReference type="EMBL" id="BIFT01000002">
    <property type="protein sequence ID" value="GCE29689.1"/>
    <property type="molecule type" value="Genomic_DNA"/>
</dbReference>
<keyword evidence="3" id="KW-1185">Reference proteome</keyword>
<organism evidence="2 3">
    <name type="scientific">Dictyobacter alpinus</name>
    <dbReference type="NCBI Taxonomy" id="2014873"/>
    <lineage>
        <taxon>Bacteria</taxon>
        <taxon>Bacillati</taxon>
        <taxon>Chloroflexota</taxon>
        <taxon>Ktedonobacteria</taxon>
        <taxon>Ktedonobacterales</taxon>
        <taxon>Dictyobacteraceae</taxon>
        <taxon>Dictyobacter</taxon>
    </lineage>
</organism>
<name>A0A402BED8_9CHLR</name>
<keyword evidence="1" id="KW-0472">Membrane</keyword>
<comment type="caution">
    <text evidence="2">The sequence shown here is derived from an EMBL/GenBank/DDBJ whole genome shotgun (WGS) entry which is preliminary data.</text>
</comment>
<dbReference type="Proteomes" id="UP000287171">
    <property type="component" value="Unassembled WGS sequence"/>
</dbReference>
<dbReference type="OrthoDB" id="164925at2"/>
<reference evidence="3" key="1">
    <citation type="submission" date="2018-12" db="EMBL/GenBank/DDBJ databases">
        <title>Tengunoibacter tsumagoiensis gen. nov., sp. nov., Dictyobacter kobayashii sp. nov., D. alpinus sp. nov., and D. joshuensis sp. nov. and description of Dictyobacteraceae fam. nov. within the order Ktedonobacterales isolated from Tengu-no-mugimeshi.</title>
        <authorList>
            <person name="Wang C.M."/>
            <person name="Zheng Y."/>
            <person name="Sakai Y."/>
            <person name="Toyoda A."/>
            <person name="Minakuchi Y."/>
            <person name="Abe K."/>
            <person name="Yokota A."/>
            <person name="Yabe S."/>
        </authorList>
    </citation>
    <scope>NUCLEOTIDE SEQUENCE [LARGE SCALE GENOMIC DNA]</scope>
    <source>
        <strain evidence="3">Uno16</strain>
    </source>
</reference>